<dbReference type="EMBL" id="FRDM01000045">
    <property type="protein sequence ID" value="SHN88431.1"/>
    <property type="molecule type" value="Genomic_DNA"/>
</dbReference>
<dbReference type="SUPFAM" id="SSF50475">
    <property type="entry name" value="FMN-binding split barrel"/>
    <property type="match status" value="1"/>
</dbReference>
<evidence type="ECO:0000313" key="2">
    <source>
        <dbReference type="Proteomes" id="UP000184428"/>
    </source>
</evidence>
<dbReference type="InterPro" id="IPR012349">
    <property type="entry name" value="Split_barrel_FMN-bd"/>
</dbReference>
<dbReference type="InterPro" id="IPR024747">
    <property type="entry name" value="Pyridox_Oxase-rel"/>
</dbReference>
<dbReference type="Gene3D" id="2.30.110.10">
    <property type="entry name" value="Electron Transport, Fmn-binding Protein, Chain A"/>
    <property type="match status" value="1"/>
</dbReference>
<accession>A0A1M7UZH1</accession>
<dbReference type="Pfam" id="PF12900">
    <property type="entry name" value="Pyridox_ox_2"/>
    <property type="match status" value="1"/>
</dbReference>
<protein>
    <submittedName>
        <fullName evidence="1">Pyridoxamine 5'-phosphate oxidase</fullName>
    </submittedName>
</protein>
<name>A0A1M7UZH1_9ACTN</name>
<gene>
    <name evidence="1" type="ORF">SAMN05660350_04510</name>
</gene>
<dbReference type="RefSeq" id="WP_072920885.1">
    <property type="nucleotide sequence ID" value="NZ_FRDM01000045.1"/>
</dbReference>
<reference evidence="1 2" key="1">
    <citation type="submission" date="2016-12" db="EMBL/GenBank/DDBJ databases">
        <authorList>
            <person name="Song W.-J."/>
            <person name="Kurnit D.M."/>
        </authorList>
    </citation>
    <scope>NUCLEOTIDE SEQUENCE [LARGE SCALE GENOMIC DNA]</scope>
    <source>
        <strain evidence="1 2">DSM 43162</strain>
    </source>
</reference>
<evidence type="ECO:0000313" key="1">
    <source>
        <dbReference type="EMBL" id="SHN88431.1"/>
    </source>
</evidence>
<organism evidence="1 2">
    <name type="scientific">Geodermatophilus obscurus</name>
    <dbReference type="NCBI Taxonomy" id="1861"/>
    <lineage>
        <taxon>Bacteria</taxon>
        <taxon>Bacillati</taxon>
        <taxon>Actinomycetota</taxon>
        <taxon>Actinomycetes</taxon>
        <taxon>Geodermatophilales</taxon>
        <taxon>Geodermatophilaceae</taxon>
        <taxon>Geodermatophilus</taxon>
    </lineage>
</organism>
<sequence length="141" mass="15478">MPTTDQDRVVVALDEAECHALLQAGRIGRLGFTRYALPAIHPVTYCVRNSEVVIPALPHSEYLPGTRNAVVVFEIDAYDEADRTGWSVSLLGRSYQIHDPAEVTACDALPWPHPTTAPGRCYVAVRVGPLHGWRTVPHLVA</sequence>
<dbReference type="AlphaFoldDB" id="A0A1M7UZH1"/>
<proteinExistence type="predicted"/>
<dbReference type="Proteomes" id="UP000184428">
    <property type="component" value="Unassembled WGS sequence"/>
</dbReference>